<dbReference type="EMBL" id="PQIB02000012">
    <property type="protein sequence ID" value="RLM78747.1"/>
    <property type="molecule type" value="Genomic_DNA"/>
</dbReference>
<feature type="compositionally biased region" description="Basic and acidic residues" evidence="1">
    <location>
        <begin position="36"/>
        <end position="50"/>
    </location>
</feature>
<organism evidence="2 3">
    <name type="scientific">Panicum miliaceum</name>
    <name type="common">Proso millet</name>
    <name type="synonym">Broomcorn millet</name>
    <dbReference type="NCBI Taxonomy" id="4540"/>
    <lineage>
        <taxon>Eukaryota</taxon>
        <taxon>Viridiplantae</taxon>
        <taxon>Streptophyta</taxon>
        <taxon>Embryophyta</taxon>
        <taxon>Tracheophyta</taxon>
        <taxon>Spermatophyta</taxon>
        <taxon>Magnoliopsida</taxon>
        <taxon>Liliopsida</taxon>
        <taxon>Poales</taxon>
        <taxon>Poaceae</taxon>
        <taxon>PACMAD clade</taxon>
        <taxon>Panicoideae</taxon>
        <taxon>Panicodae</taxon>
        <taxon>Paniceae</taxon>
        <taxon>Panicinae</taxon>
        <taxon>Panicum</taxon>
        <taxon>Panicum sect. Panicum</taxon>
    </lineage>
</organism>
<keyword evidence="3" id="KW-1185">Reference proteome</keyword>
<reference evidence="3" key="1">
    <citation type="journal article" date="2019" name="Nat. Commun.">
        <title>The genome of broomcorn millet.</title>
        <authorList>
            <person name="Zou C."/>
            <person name="Miki D."/>
            <person name="Li D."/>
            <person name="Tang Q."/>
            <person name="Xiao L."/>
            <person name="Rajput S."/>
            <person name="Deng P."/>
            <person name="Jia W."/>
            <person name="Huang R."/>
            <person name="Zhang M."/>
            <person name="Sun Y."/>
            <person name="Hu J."/>
            <person name="Fu X."/>
            <person name="Schnable P.S."/>
            <person name="Li F."/>
            <person name="Zhang H."/>
            <person name="Feng B."/>
            <person name="Zhu X."/>
            <person name="Liu R."/>
            <person name="Schnable J.C."/>
            <person name="Zhu J.-K."/>
            <person name="Zhang H."/>
        </authorList>
    </citation>
    <scope>NUCLEOTIDE SEQUENCE [LARGE SCALE GENOMIC DNA]</scope>
</reference>
<proteinExistence type="predicted"/>
<gene>
    <name evidence="2" type="ORF">C2845_PM12G04810</name>
</gene>
<accession>A0A3L6QFN5</accession>
<evidence type="ECO:0000313" key="2">
    <source>
        <dbReference type="EMBL" id="RLM78747.1"/>
    </source>
</evidence>
<evidence type="ECO:0000256" key="1">
    <source>
        <dbReference type="SAM" id="MobiDB-lite"/>
    </source>
</evidence>
<protein>
    <submittedName>
        <fullName evidence="2">Uncharacterized protein</fullName>
    </submittedName>
</protein>
<sequence length="178" mass="19226">MGALRAGGFTFTCSPSRVRGRAAPHTRQEMGGLWEQGDKAERVPGRDDPQHGWALPFWRRRRASPKGRSGREERRARIPPVVVPSAPPSALDLDPPEGNFISQAPAALVSQPFCLPSAPFSPSASARRIASSRASSPSDLAKLASFLFPHRSRDVGRGSYQLQLVRGAGMHAHVCVQA</sequence>
<evidence type="ECO:0000313" key="3">
    <source>
        <dbReference type="Proteomes" id="UP000275267"/>
    </source>
</evidence>
<dbReference type="AlphaFoldDB" id="A0A3L6QFN5"/>
<comment type="caution">
    <text evidence="2">The sequence shown here is derived from an EMBL/GenBank/DDBJ whole genome shotgun (WGS) entry which is preliminary data.</text>
</comment>
<dbReference type="Proteomes" id="UP000275267">
    <property type="component" value="Unassembled WGS sequence"/>
</dbReference>
<name>A0A3L6QFN5_PANMI</name>
<feature type="region of interest" description="Disordered" evidence="1">
    <location>
        <begin position="13"/>
        <end position="97"/>
    </location>
</feature>